<dbReference type="GO" id="GO:0006032">
    <property type="term" value="P:chitin catabolic process"/>
    <property type="evidence" value="ECO:0007669"/>
    <property type="project" value="UniProtKB-KW"/>
</dbReference>
<evidence type="ECO:0000256" key="5">
    <source>
        <dbReference type="ARBA" id="ARBA00023295"/>
    </source>
</evidence>
<keyword evidence="2 7" id="KW-0378">Hydrolase</keyword>
<keyword evidence="11" id="KW-1185">Reference proteome</keyword>
<evidence type="ECO:0000256" key="6">
    <source>
        <dbReference type="ARBA" id="ARBA00023326"/>
    </source>
</evidence>
<dbReference type="PROSITE" id="PS51910">
    <property type="entry name" value="GH18_2"/>
    <property type="match status" value="1"/>
</dbReference>
<evidence type="ECO:0000256" key="8">
    <source>
        <dbReference type="RuleBase" id="RU004453"/>
    </source>
</evidence>
<evidence type="ECO:0000259" key="9">
    <source>
        <dbReference type="PROSITE" id="PS51910"/>
    </source>
</evidence>
<dbReference type="GO" id="GO:0008843">
    <property type="term" value="F:endochitinase activity"/>
    <property type="evidence" value="ECO:0007669"/>
    <property type="project" value="UniProtKB-EC"/>
</dbReference>
<evidence type="ECO:0000256" key="2">
    <source>
        <dbReference type="ARBA" id="ARBA00022801"/>
    </source>
</evidence>
<dbReference type="InterPro" id="IPR001579">
    <property type="entry name" value="Glyco_hydro_18_chit_AS"/>
</dbReference>
<dbReference type="Proteomes" id="UP000092666">
    <property type="component" value="Unassembled WGS sequence"/>
</dbReference>
<dbReference type="InterPro" id="IPR011583">
    <property type="entry name" value="Chitinase_II/V-like_cat"/>
</dbReference>
<dbReference type="GO" id="GO:0005576">
    <property type="term" value="C:extracellular region"/>
    <property type="evidence" value="ECO:0007669"/>
    <property type="project" value="TreeGrafter"/>
</dbReference>
<dbReference type="InterPro" id="IPR017853">
    <property type="entry name" value="GH"/>
</dbReference>
<protein>
    <recommendedName>
        <fullName evidence="9">GH18 domain-containing protein</fullName>
    </recommendedName>
</protein>
<gene>
    <name evidence="10" type="ORF">I316_07139</name>
</gene>
<evidence type="ECO:0000256" key="1">
    <source>
        <dbReference type="ARBA" id="ARBA00000822"/>
    </source>
</evidence>
<dbReference type="InterPro" id="IPR001223">
    <property type="entry name" value="Glyco_hydro18_cat"/>
</dbReference>
<evidence type="ECO:0000313" key="10">
    <source>
        <dbReference type="EMBL" id="OCF31172.1"/>
    </source>
</evidence>
<dbReference type="GO" id="GO:0000272">
    <property type="term" value="P:polysaccharide catabolic process"/>
    <property type="evidence" value="ECO:0007669"/>
    <property type="project" value="UniProtKB-KW"/>
</dbReference>
<evidence type="ECO:0000256" key="4">
    <source>
        <dbReference type="ARBA" id="ARBA00023277"/>
    </source>
</evidence>
<proteinExistence type="inferred from homology"/>
<organism evidence="10 11">
    <name type="scientific">Kwoniella heveanensis BCC8398</name>
    <dbReference type="NCBI Taxonomy" id="1296120"/>
    <lineage>
        <taxon>Eukaryota</taxon>
        <taxon>Fungi</taxon>
        <taxon>Dikarya</taxon>
        <taxon>Basidiomycota</taxon>
        <taxon>Agaricomycotina</taxon>
        <taxon>Tremellomycetes</taxon>
        <taxon>Tremellales</taxon>
        <taxon>Cryptococcaceae</taxon>
        <taxon>Kwoniella</taxon>
    </lineage>
</organism>
<dbReference type="Gene3D" id="3.20.20.80">
    <property type="entry name" value="Glycosidases"/>
    <property type="match status" value="1"/>
</dbReference>
<dbReference type="STRING" id="1296120.A0A1B9GJA4"/>
<dbReference type="PROSITE" id="PS01095">
    <property type="entry name" value="GH18_1"/>
    <property type="match status" value="1"/>
</dbReference>
<evidence type="ECO:0000256" key="7">
    <source>
        <dbReference type="RuleBase" id="RU000489"/>
    </source>
</evidence>
<name>A0A1B9GJA4_9TREE</name>
<dbReference type="AlphaFoldDB" id="A0A1B9GJA4"/>
<dbReference type="EMBL" id="KV700137">
    <property type="protein sequence ID" value="OCF31172.1"/>
    <property type="molecule type" value="Genomic_DNA"/>
</dbReference>
<evidence type="ECO:0000256" key="3">
    <source>
        <dbReference type="ARBA" id="ARBA00023024"/>
    </source>
</evidence>
<keyword evidence="6" id="KW-0624">Polysaccharide degradation</keyword>
<reference evidence="11" key="2">
    <citation type="submission" date="2013-12" db="EMBL/GenBank/DDBJ databases">
        <title>Evolution of pathogenesis and genome organization in the Tremellales.</title>
        <authorList>
            <person name="Cuomo C."/>
            <person name="Litvintseva A."/>
            <person name="Heitman J."/>
            <person name="Chen Y."/>
            <person name="Sun S."/>
            <person name="Springer D."/>
            <person name="Dromer F."/>
            <person name="Young S."/>
            <person name="Zeng Q."/>
            <person name="Chapman S."/>
            <person name="Gujja S."/>
            <person name="Saif S."/>
            <person name="Birren B."/>
        </authorList>
    </citation>
    <scope>NUCLEOTIDE SEQUENCE [LARGE SCALE GENOMIC DNA]</scope>
    <source>
        <strain evidence="11">BCC8398</strain>
    </source>
</reference>
<accession>A0A1B9GJA4</accession>
<dbReference type="SUPFAM" id="SSF51445">
    <property type="entry name" value="(Trans)glycosidases"/>
    <property type="match status" value="1"/>
</dbReference>
<dbReference type="Pfam" id="PF00704">
    <property type="entry name" value="Glyco_hydro_18"/>
    <property type="match status" value="1"/>
</dbReference>
<feature type="domain" description="GH18" evidence="9">
    <location>
        <begin position="1"/>
        <end position="343"/>
    </location>
</feature>
<keyword evidence="4" id="KW-0119">Carbohydrate metabolism</keyword>
<evidence type="ECO:0000313" key="11">
    <source>
        <dbReference type="Proteomes" id="UP000092666"/>
    </source>
</evidence>
<dbReference type="OrthoDB" id="73875at2759"/>
<comment type="similarity">
    <text evidence="8">Belongs to the glycosyl hydrolase 18 family.</text>
</comment>
<reference evidence="10 11" key="1">
    <citation type="submission" date="2013-07" db="EMBL/GenBank/DDBJ databases">
        <title>The Genome Sequence of Cryptococcus heveanensis BCC8398.</title>
        <authorList>
            <consortium name="The Broad Institute Genome Sequencing Platform"/>
            <person name="Cuomo C."/>
            <person name="Litvintseva A."/>
            <person name="Chen Y."/>
            <person name="Heitman J."/>
            <person name="Sun S."/>
            <person name="Springer D."/>
            <person name="Dromer F."/>
            <person name="Young S.K."/>
            <person name="Zeng Q."/>
            <person name="Gargeya S."/>
            <person name="Fitzgerald M."/>
            <person name="Abouelleil A."/>
            <person name="Alvarado L."/>
            <person name="Berlin A.M."/>
            <person name="Chapman S.B."/>
            <person name="Dewar J."/>
            <person name="Goldberg J."/>
            <person name="Griggs A."/>
            <person name="Gujja S."/>
            <person name="Hansen M."/>
            <person name="Howarth C."/>
            <person name="Imamovic A."/>
            <person name="Larimer J."/>
            <person name="McCowan C."/>
            <person name="Murphy C."/>
            <person name="Pearson M."/>
            <person name="Priest M."/>
            <person name="Roberts A."/>
            <person name="Saif S."/>
            <person name="Shea T."/>
            <person name="Sykes S."/>
            <person name="Wortman J."/>
            <person name="Nusbaum C."/>
            <person name="Birren B."/>
        </authorList>
    </citation>
    <scope>NUCLEOTIDE SEQUENCE [LARGE SCALE GENOMIC DNA]</scope>
    <source>
        <strain evidence="10 11">BCC8398</strain>
    </source>
</reference>
<dbReference type="GO" id="GO:0008061">
    <property type="term" value="F:chitin binding"/>
    <property type="evidence" value="ECO:0007669"/>
    <property type="project" value="InterPro"/>
</dbReference>
<dbReference type="SMART" id="SM00636">
    <property type="entry name" value="Glyco_18"/>
    <property type="match status" value="1"/>
</dbReference>
<comment type="catalytic activity">
    <reaction evidence="1">
        <text>Random endo-hydrolysis of N-acetyl-beta-D-glucosaminide (1-&gt;4)-beta-linkages in chitin and chitodextrins.</text>
        <dbReference type="EC" id="3.2.1.14"/>
    </reaction>
</comment>
<dbReference type="PANTHER" id="PTHR11177">
    <property type="entry name" value="CHITINASE"/>
    <property type="match status" value="1"/>
</dbReference>
<dbReference type="InterPro" id="IPR050314">
    <property type="entry name" value="Glycosyl_Hydrlase_18"/>
</dbReference>
<dbReference type="PANTHER" id="PTHR11177:SF317">
    <property type="entry name" value="CHITINASE 12-RELATED"/>
    <property type="match status" value="1"/>
</dbReference>
<keyword evidence="3" id="KW-0146">Chitin degradation</keyword>
<sequence>MIIFCRRVGFIAFIDAKAMLAGQNMWLESALGSFGTEMTATLRQQKPSMKILAALGGWNNDKEIAAAADGGTIDTFAAAAAGFVQEQKLDGLDLDWEFPKENQTQGFVDLCKALKEKMGSDKLLTVALGSKEEDGKAFTSEVFSALDDDYVNRYDTKTGHQSGDGVVKNTVNFYKKQGLTDLKKMNIGFLMDAKYFQLTEPCSASDPIGCPMGGKEYFETISTEPETAGQSIDNGLSGWLRYNPAVDPSIGGKGSEMAGKMRASFGTAPQDDSTAFPEDRTHAWVDETNNVFWTWTSPEDNSAICEEWKSQVGGMMIWSLNQDAEGVNGGPHLDAVVNCVTGG</sequence>
<keyword evidence="5 7" id="KW-0326">Glycosidase</keyword>